<dbReference type="AlphaFoldDB" id="A0A564WWH3"/>
<dbReference type="RefSeq" id="WP_227226334.1">
    <property type="nucleotide sequence ID" value="NZ_CABHOF010000050.1"/>
</dbReference>
<keyword evidence="2" id="KW-1185">Reference proteome</keyword>
<dbReference type="Proteomes" id="UP000366766">
    <property type="component" value="Unassembled WGS sequence"/>
</dbReference>
<proteinExistence type="predicted"/>
<reference evidence="1 2" key="1">
    <citation type="submission" date="2019-07" db="EMBL/GenBank/DDBJ databases">
        <authorList>
            <person name="Chang H.-W."/>
            <person name="Raman A."/>
            <person name="Venkatesh S."/>
            <person name="Gehrig J."/>
        </authorList>
    </citation>
    <scope>NUCLEOTIDE SEQUENCE [LARGE SCALE GENOMIC DNA]</scope>
    <source>
        <strain evidence="1">Blautia_wexlerae_LFYP_14</strain>
    </source>
</reference>
<sequence>MEAKGYEIKNAEFGENSRKYITFRSPDMSRPVRGSAKSLGKNFTKERIKERIENKLQRTAISSVRKKLIDTNAPNITGNIGLQKWANKENLKIVSTTYGQMLTHNLHNFSELESRITLLHMQQKEVNTTVVSLESQIRHLRELLKYAEQYQKNKIYNDHYKSSKDSDRYFRKYESQIILFAGAEHILQENGIDLKQLNTNKLQAQISELISRKKSINTQYVSFRKEMKELELIHQNLSKYLKPDDPEIEKSSHNKLPSL</sequence>
<evidence type="ECO:0000313" key="1">
    <source>
        <dbReference type="EMBL" id="VUX66050.1"/>
    </source>
</evidence>
<evidence type="ECO:0000313" key="2">
    <source>
        <dbReference type="Proteomes" id="UP000366766"/>
    </source>
</evidence>
<accession>A0A564WWH3</accession>
<dbReference type="EMBL" id="CABHOF010000050">
    <property type="protein sequence ID" value="VUX66050.1"/>
    <property type="molecule type" value="Genomic_DNA"/>
</dbReference>
<protein>
    <recommendedName>
        <fullName evidence="3">Rlx protein</fullName>
    </recommendedName>
</protein>
<gene>
    <name evidence="1" type="ORF">BWLFYP14_02422</name>
</gene>
<evidence type="ECO:0008006" key="3">
    <source>
        <dbReference type="Google" id="ProtNLM"/>
    </source>
</evidence>
<organism evidence="1 2">
    <name type="scientific">Blautia wexlerae</name>
    <dbReference type="NCBI Taxonomy" id="418240"/>
    <lineage>
        <taxon>Bacteria</taxon>
        <taxon>Bacillati</taxon>
        <taxon>Bacillota</taxon>
        <taxon>Clostridia</taxon>
        <taxon>Lachnospirales</taxon>
        <taxon>Lachnospiraceae</taxon>
        <taxon>Blautia</taxon>
    </lineage>
</organism>
<name>A0A564WWH3_9FIRM</name>